<comment type="caution">
    <text evidence="13">The sequence shown here is derived from an EMBL/GenBank/DDBJ whole genome shotgun (WGS) entry which is preliminary data.</text>
</comment>
<feature type="transmembrane region" description="Helical" evidence="12">
    <location>
        <begin position="12"/>
        <end position="31"/>
    </location>
</feature>
<dbReference type="GO" id="GO:0015886">
    <property type="term" value="P:heme transport"/>
    <property type="evidence" value="ECO:0007669"/>
    <property type="project" value="InterPro"/>
</dbReference>
<evidence type="ECO:0000256" key="4">
    <source>
        <dbReference type="ARBA" id="ARBA00016461"/>
    </source>
</evidence>
<accession>A0A5C4N2B2</accession>
<dbReference type="GO" id="GO:0017004">
    <property type="term" value="P:cytochrome complex assembly"/>
    <property type="evidence" value="ECO:0007669"/>
    <property type="project" value="UniProtKB-KW"/>
</dbReference>
<dbReference type="Pfam" id="PF04995">
    <property type="entry name" value="CcmD"/>
    <property type="match status" value="1"/>
</dbReference>
<evidence type="ECO:0000256" key="8">
    <source>
        <dbReference type="ARBA" id="ARBA00022692"/>
    </source>
</evidence>
<organism evidence="13 14">
    <name type="scientific">Rubellimicrobium rubrum</name>
    <dbReference type="NCBI Taxonomy" id="2585369"/>
    <lineage>
        <taxon>Bacteria</taxon>
        <taxon>Pseudomonadati</taxon>
        <taxon>Pseudomonadota</taxon>
        <taxon>Alphaproteobacteria</taxon>
        <taxon>Rhodobacterales</taxon>
        <taxon>Roseobacteraceae</taxon>
        <taxon>Rubellimicrobium</taxon>
    </lineage>
</organism>
<dbReference type="InterPro" id="IPR007078">
    <property type="entry name" value="Haem_export_protD_CcmD"/>
</dbReference>
<dbReference type="RefSeq" id="WP_139074635.1">
    <property type="nucleotide sequence ID" value="NZ_VDFU01000001.1"/>
</dbReference>
<comment type="function">
    <text evidence="1 12">Required for the export of heme to the periplasm for the biogenesis of c-type cytochromes.</text>
</comment>
<evidence type="ECO:0000313" key="14">
    <source>
        <dbReference type="Proteomes" id="UP000305887"/>
    </source>
</evidence>
<keyword evidence="9 12" id="KW-0201">Cytochrome c-type biogenesis</keyword>
<evidence type="ECO:0000256" key="12">
    <source>
        <dbReference type="RuleBase" id="RU363101"/>
    </source>
</evidence>
<evidence type="ECO:0000256" key="10">
    <source>
        <dbReference type="ARBA" id="ARBA00022989"/>
    </source>
</evidence>
<evidence type="ECO:0000256" key="2">
    <source>
        <dbReference type="ARBA" id="ARBA00004377"/>
    </source>
</evidence>
<keyword evidence="11 12" id="KW-0472">Membrane</keyword>
<keyword evidence="5 12" id="KW-0813">Transport</keyword>
<evidence type="ECO:0000256" key="11">
    <source>
        <dbReference type="ARBA" id="ARBA00023136"/>
    </source>
</evidence>
<reference evidence="13 14" key="1">
    <citation type="submission" date="2019-06" db="EMBL/GenBank/DDBJ databases">
        <title>YIM 131921 draft genome.</title>
        <authorList>
            <person name="Jiang L."/>
        </authorList>
    </citation>
    <scope>NUCLEOTIDE SEQUENCE [LARGE SCALE GENOMIC DNA]</scope>
    <source>
        <strain evidence="13 14">YIM 131921</strain>
    </source>
</reference>
<evidence type="ECO:0000256" key="1">
    <source>
        <dbReference type="ARBA" id="ARBA00002442"/>
    </source>
</evidence>
<dbReference type="NCBIfam" id="TIGR03141">
    <property type="entry name" value="cytochro_ccmD"/>
    <property type="match status" value="1"/>
</dbReference>
<name>A0A5C4N2B2_9RHOB</name>
<comment type="similarity">
    <text evidence="3 12">Belongs to the CcmD/CycX/HelD family.</text>
</comment>
<keyword evidence="8 12" id="KW-0812">Transmembrane</keyword>
<keyword evidence="7 12" id="KW-0997">Cell inner membrane</keyword>
<dbReference type="GO" id="GO:0005886">
    <property type="term" value="C:plasma membrane"/>
    <property type="evidence" value="ECO:0007669"/>
    <property type="project" value="UniProtKB-SubCell"/>
</dbReference>
<evidence type="ECO:0000256" key="7">
    <source>
        <dbReference type="ARBA" id="ARBA00022519"/>
    </source>
</evidence>
<proteinExistence type="inferred from homology"/>
<dbReference type="Proteomes" id="UP000305887">
    <property type="component" value="Unassembled WGS sequence"/>
</dbReference>
<protein>
    <recommendedName>
        <fullName evidence="4 12">Heme exporter protein D</fullName>
    </recommendedName>
</protein>
<keyword evidence="10 12" id="KW-1133">Transmembrane helix</keyword>
<keyword evidence="6 12" id="KW-1003">Cell membrane</keyword>
<evidence type="ECO:0000256" key="3">
    <source>
        <dbReference type="ARBA" id="ARBA00008741"/>
    </source>
</evidence>
<dbReference type="EMBL" id="VDFU01000001">
    <property type="protein sequence ID" value="TNC52837.1"/>
    <property type="molecule type" value="Genomic_DNA"/>
</dbReference>
<evidence type="ECO:0000313" key="13">
    <source>
        <dbReference type="EMBL" id="TNC52837.1"/>
    </source>
</evidence>
<dbReference type="AlphaFoldDB" id="A0A5C4N2B2"/>
<sequence>MIPDLGKYAIEVLSAYGVTILLLGGITGLSWQRWRRLKAEVERVERGRDG</sequence>
<keyword evidence="14" id="KW-1185">Reference proteome</keyword>
<comment type="subcellular location">
    <subcellularLocation>
        <location evidence="2 12">Cell inner membrane</location>
        <topology evidence="2 12">Single-pass membrane protein</topology>
    </subcellularLocation>
</comment>
<evidence type="ECO:0000256" key="9">
    <source>
        <dbReference type="ARBA" id="ARBA00022748"/>
    </source>
</evidence>
<evidence type="ECO:0000256" key="5">
    <source>
        <dbReference type="ARBA" id="ARBA00022448"/>
    </source>
</evidence>
<gene>
    <name evidence="13" type="primary">ccmD</name>
    <name evidence="13" type="ORF">FHG66_00645</name>
</gene>
<evidence type="ECO:0000256" key="6">
    <source>
        <dbReference type="ARBA" id="ARBA00022475"/>
    </source>
</evidence>